<dbReference type="Pfam" id="PF07804">
    <property type="entry name" value="HipA_C"/>
    <property type="match status" value="1"/>
</dbReference>
<dbReference type="GO" id="GO:0004674">
    <property type="term" value="F:protein serine/threonine kinase activity"/>
    <property type="evidence" value="ECO:0007669"/>
    <property type="project" value="TreeGrafter"/>
</dbReference>
<feature type="domain" description="HipA N-terminal subdomain 1" evidence="6">
    <location>
        <begin position="4"/>
        <end position="108"/>
    </location>
</feature>
<keyword evidence="3 7" id="KW-0418">Kinase</keyword>
<evidence type="ECO:0000313" key="8">
    <source>
        <dbReference type="Proteomes" id="UP000199258"/>
    </source>
</evidence>
<comment type="similarity">
    <text evidence="1">Belongs to the HipA Ser/Thr kinase family.</text>
</comment>
<dbReference type="AlphaFoldDB" id="A0A1G8J7Z3"/>
<dbReference type="OrthoDB" id="3182374at2"/>
<dbReference type="InterPro" id="IPR052028">
    <property type="entry name" value="HipA_Ser/Thr_kinase"/>
</dbReference>
<dbReference type="EMBL" id="FNDT01000008">
    <property type="protein sequence ID" value="SDI26760.1"/>
    <property type="molecule type" value="Genomic_DNA"/>
</dbReference>
<reference evidence="7 8" key="1">
    <citation type="submission" date="2016-10" db="EMBL/GenBank/DDBJ databases">
        <authorList>
            <person name="de Groot N.N."/>
        </authorList>
    </citation>
    <scope>NUCLEOTIDE SEQUENCE [LARGE SCALE GENOMIC DNA]</scope>
    <source>
        <strain evidence="7 8">NP_1H</strain>
    </source>
</reference>
<sequence>MTYEVWIGDQHVGAFSIDVHPGFQNPALTFTYLDQWLSSDRSFQISPDLPLQRGPQTPPSHRTIFQAFDDAAPDSWGRRLIDADLRRKAKMRGERYKPPTEIDLLLHVPDETRQGAVRFRKGEEFLSSEHGRATVHDLSRLVAAAQHFAANGEVTEEVHNLIGVGSSPGGAQPKAWVRDEANVMHLAKFPQTSDTYNVSAWELTTIKLQRRAGIQVQPSRTVSLGQDQSVFLTQRFDRAGERRIPYMSFRSAFGITEREPLDYATLAGRVAAISGKPSADASELFMRAALIVLVNNIDDHMRNHGLLHGGQGWRLAPSFDVNPSRHASPATPLTPEDDPYDRDIRLLVHRATDFRLTQAQAVHRIRAVVEAVSYWRDDALTSGVQADALESMSPAFEGENLRRAQELRADSQAIIDLSGKAPGSDESWVKSHTRRGRTVEGHHRRKPHS</sequence>
<feature type="domain" description="HipA-like C-terminal" evidence="5">
    <location>
        <begin position="166"/>
        <end position="372"/>
    </location>
</feature>
<evidence type="ECO:0000256" key="2">
    <source>
        <dbReference type="ARBA" id="ARBA00022679"/>
    </source>
</evidence>
<dbReference type="PANTHER" id="PTHR37419:SF8">
    <property type="entry name" value="TOXIN YJJJ"/>
    <property type="match status" value="1"/>
</dbReference>
<feature type="region of interest" description="Disordered" evidence="4">
    <location>
        <begin position="415"/>
        <end position="449"/>
    </location>
</feature>
<evidence type="ECO:0000259" key="5">
    <source>
        <dbReference type="Pfam" id="PF07804"/>
    </source>
</evidence>
<dbReference type="STRING" id="335973.SAMN04488693_10851"/>
<name>A0A1G8J7Z3_9MICC</name>
<protein>
    <submittedName>
        <fullName evidence="7">Serine/threonine-protein kinase HipA</fullName>
    </submittedName>
</protein>
<keyword evidence="2" id="KW-0808">Transferase</keyword>
<dbReference type="InterPro" id="IPR012893">
    <property type="entry name" value="HipA-like_C"/>
</dbReference>
<organism evidence="7 8">
    <name type="scientific">Arthrobacter subterraneus</name>
    <dbReference type="NCBI Taxonomy" id="335973"/>
    <lineage>
        <taxon>Bacteria</taxon>
        <taxon>Bacillati</taxon>
        <taxon>Actinomycetota</taxon>
        <taxon>Actinomycetes</taxon>
        <taxon>Micrococcales</taxon>
        <taxon>Micrococcaceae</taxon>
        <taxon>Arthrobacter</taxon>
    </lineage>
</organism>
<gene>
    <name evidence="7" type="ORF">SAMN04488693_10851</name>
</gene>
<dbReference type="Pfam" id="PF13657">
    <property type="entry name" value="Couple_hipA"/>
    <property type="match status" value="1"/>
</dbReference>
<evidence type="ECO:0000259" key="6">
    <source>
        <dbReference type="Pfam" id="PF13657"/>
    </source>
</evidence>
<dbReference type="PANTHER" id="PTHR37419">
    <property type="entry name" value="SERINE/THREONINE-PROTEIN KINASE TOXIN HIPA"/>
    <property type="match status" value="1"/>
</dbReference>
<dbReference type="Proteomes" id="UP000199258">
    <property type="component" value="Unassembled WGS sequence"/>
</dbReference>
<evidence type="ECO:0000256" key="4">
    <source>
        <dbReference type="SAM" id="MobiDB-lite"/>
    </source>
</evidence>
<dbReference type="GO" id="GO:0005829">
    <property type="term" value="C:cytosol"/>
    <property type="evidence" value="ECO:0007669"/>
    <property type="project" value="TreeGrafter"/>
</dbReference>
<accession>A0A1G8J7Z3</accession>
<dbReference type="RefSeq" id="WP_090586605.1">
    <property type="nucleotide sequence ID" value="NZ_FNDT01000008.1"/>
</dbReference>
<evidence type="ECO:0000256" key="1">
    <source>
        <dbReference type="ARBA" id="ARBA00010164"/>
    </source>
</evidence>
<keyword evidence="8" id="KW-1185">Reference proteome</keyword>
<evidence type="ECO:0000313" key="7">
    <source>
        <dbReference type="EMBL" id="SDI26760.1"/>
    </source>
</evidence>
<proteinExistence type="inferred from homology"/>
<dbReference type="InterPro" id="IPR017508">
    <property type="entry name" value="HipA_N1"/>
</dbReference>
<evidence type="ECO:0000256" key="3">
    <source>
        <dbReference type="ARBA" id="ARBA00022777"/>
    </source>
</evidence>
<feature type="compositionally biased region" description="Basic residues" evidence="4">
    <location>
        <begin position="431"/>
        <end position="449"/>
    </location>
</feature>